<evidence type="ECO:0000256" key="1">
    <source>
        <dbReference type="SAM" id="MobiDB-lite"/>
    </source>
</evidence>
<feature type="compositionally biased region" description="Polar residues" evidence="1">
    <location>
        <begin position="418"/>
        <end position="429"/>
    </location>
</feature>
<sequence length="468" mass="51218">MSSLTQSQQNMAPLRLVPSHGRLHKRGNSASSIPSPSSAAVDNVYGFTRSETPAVTYEEPRDLPKSPGRSSSVKIKPYLRKLSTKDSTPTLDLSRPAAENEGLAGLGIHDFGSPSPSVADVTSGHVGRRNGHGRSQSINSTYSAGSGAFKPTQPFVHPMHKTPRPYTPPSSNSFVAVPSPDEEVPDSGISTNIMSDEEFRLRQQAFEPYRTRRSTSVSTTPNITSPLHAHHTGSSTYLANSASQTNLSIKSSSATGNSNNRPRGQTMNSFETYSASASSRASLDKAFSFMRGSKDPDVPLDSAASRAAEIHAARIAYHEKQEAKERKLLSKAQKAEQKQREYLLQKRQKEEKHRQKGDIKERTRSERPSTASEDRTNAKPPRRKSEVTPSTSQTNVLEGKAYAEINPVHSRSLPIKGTTASEATGTGQRTGEKMTMDQGAQGRKSAKGTWWRFMTWLRTRLLRLGGRC</sequence>
<gene>
    <name evidence="2" type="ORF">EV356DRAFT_531277</name>
</gene>
<feature type="region of interest" description="Disordered" evidence="1">
    <location>
        <begin position="207"/>
        <end position="241"/>
    </location>
</feature>
<keyword evidence="3" id="KW-1185">Reference proteome</keyword>
<dbReference type="OrthoDB" id="5377213at2759"/>
<dbReference type="Proteomes" id="UP000800092">
    <property type="component" value="Unassembled WGS sequence"/>
</dbReference>
<feature type="region of interest" description="Disordered" evidence="1">
    <location>
        <begin position="1"/>
        <end position="75"/>
    </location>
</feature>
<feature type="compositionally biased region" description="Polar residues" evidence="1">
    <location>
        <begin position="1"/>
        <end position="11"/>
    </location>
</feature>
<reference evidence="2" key="1">
    <citation type="journal article" date="2020" name="Stud. Mycol.">
        <title>101 Dothideomycetes genomes: a test case for predicting lifestyles and emergence of pathogens.</title>
        <authorList>
            <person name="Haridas S."/>
            <person name="Albert R."/>
            <person name="Binder M."/>
            <person name="Bloem J."/>
            <person name="Labutti K."/>
            <person name="Salamov A."/>
            <person name="Andreopoulos B."/>
            <person name="Baker S."/>
            <person name="Barry K."/>
            <person name="Bills G."/>
            <person name="Bluhm B."/>
            <person name="Cannon C."/>
            <person name="Castanera R."/>
            <person name="Culley D."/>
            <person name="Daum C."/>
            <person name="Ezra D."/>
            <person name="Gonzalez J."/>
            <person name="Henrissat B."/>
            <person name="Kuo A."/>
            <person name="Liang C."/>
            <person name="Lipzen A."/>
            <person name="Lutzoni F."/>
            <person name="Magnuson J."/>
            <person name="Mondo S."/>
            <person name="Nolan M."/>
            <person name="Ohm R."/>
            <person name="Pangilinan J."/>
            <person name="Park H.-J."/>
            <person name="Ramirez L."/>
            <person name="Alfaro M."/>
            <person name="Sun H."/>
            <person name="Tritt A."/>
            <person name="Yoshinaga Y."/>
            <person name="Zwiers L.-H."/>
            <person name="Turgeon B."/>
            <person name="Goodwin S."/>
            <person name="Spatafora J."/>
            <person name="Crous P."/>
            <person name="Grigoriev I."/>
        </authorList>
    </citation>
    <scope>NUCLEOTIDE SEQUENCE</scope>
    <source>
        <strain evidence="2">Tuck. ex Michener</strain>
    </source>
</reference>
<protein>
    <submittedName>
        <fullName evidence="2">Uncharacterized protein</fullName>
    </submittedName>
</protein>
<feature type="compositionally biased region" description="Basic and acidic residues" evidence="1">
    <location>
        <begin position="324"/>
        <end position="377"/>
    </location>
</feature>
<feature type="compositionally biased region" description="Low complexity" evidence="1">
    <location>
        <begin position="29"/>
        <end position="40"/>
    </location>
</feature>
<feature type="region of interest" description="Disordered" evidence="1">
    <location>
        <begin position="248"/>
        <end position="267"/>
    </location>
</feature>
<feature type="compositionally biased region" description="Polar residues" evidence="1">
    <location>
        <begin position="387"/>
        <end position="396"/>
    </location>
</feature>
<dbReference type="AlphaFoldDB" id="A0A6A6HDV6"/>
<evidence type="ECO:0000313" key="3">
    <source>
        <dbReference type="Proteomes" id="UP000800092"/>
    </source>
</evidence>
<accession>A0A6A6HDV6</accession>
<name>A0A6A6HDV6_VIRVR</name>
<feature type="region of interest" description="Disordered" evidence="1">
    <location>
        <begin position="417"/>
        <end position="443"/>
    </location>
</feature>
<dbReference type="EMBL" id="ML991787">
    <property type="protein sequence ID" value="KAF2236028.1"/>
    <property type="molecule type" value="Genomic_DNA"/>
</dbReference>
<evidence type="ECO:0000313" key="2">
    <source>
        <dbReference type="EMBL" id="KAF2236028.1"/>
    </source>
</evidence>
<dbReference type="CDD" id="cd22249">
    <property type="entry name" value="UDM1_RNF168_RNF169-like"/>
    <property type="match status" value="1"/>
</dbReference>
<feature type="region of interest" description="Disordered" evidence="1">
    <location>
        <begin position="117"/>
        <end position="140"/>
    </location>
</feature>
<feature type="compositionally biased region" description="Polar residues" evidence="1">
    <location>
        <begin position="232"/>
        <end position="241"/>
    </location>
</feature>
<proteinExistence type="predicted"/>
<feature type="region of interest" description="Disordered" evidence="1">
    <location>
        <begin position="324"/>
        <end position="399"/>
    </location>
</feature>
<organism evidence="2 3">
    <name type="scientific">Viridothelium virens</name>
    <name type="common">Speckled blister lichen</name>
    <name type="synonym">Trypethelium virens</name>
    <dbReference type="NCBI Taxonomy" id="1048519"/>
    <lineage>
        <taxon>Eukaryota</taxon>
        <taxon>Fungi</taxon>
        <taxon>Dikarya</taxon>
        <taxon>Ascomycota</taxon>
        <taxon>Pezizomycotina</taxon>
        <taxon>Dothideomycetes</taxon>
        <taxon>Dothideomycetes incertae sedis</taxon>
        <taxon>Trypetheliales</taxon>
        <taxon>Trypetheliaceae</taxon>
        <taxon>Viridothelium</taxon>
    </lineage>
</organism>